<accession>A0AAU8NIU2</accession>
<sequence>MNRLLPREPEKKPYVEVGGLLFWQRCEMRHSIIGTSLHAAFMSASDTGAYPYARITGCREWQDIGSPAAQTVHPADMLYCVPGPDKVWTKNNAAALAHERPK</sequence>
<name>A0AAU8NIU2_9BACL</name>
<gene>
    <name evidence="1" type="ORF">ABXS70_06930</name>
</gene>
<reference evidence="1" key="1">
    <citation type="submission" date="2024-05" db="EMBL/GenBank/DDBJ databases">
        <title>Draft genome assemblies of 36 bacteria isolated from hibernating arctic ground squirrels.</title>
        <authorList>
            <person name="McKee H."/>
            <person name="Mullen L."/>
            <person name="Drown D.M."/>
            <person name="Duddleston K.N."/>
        </authorList>
    </citation>
    <scope>NUCLEOTIDE SEQUENCE</scope>
    <source>
        <strain evidence="1">AN1007</strain>
    </source>
</reference>
<proteinExistence type="predicted"/>
<dbReference type="AlphaFoldDB" id="A0AAU8NIU2"/>
<organism evidence="1">
    <name type="scientific">Paenibacillus sp. AN1007</name>
    <dbReference type="NCBI Taxonomy" id="3151385"/>
    <lineage>
        <taxon>Bacteria</taxon>
        <taxon>Bacillati</taxon>
        <taxon>Bacillota</taxon>
        <taxon>Bacilli</taxon>
        <taxon>Bacillales</taxon>
        <taxon>Paenibacillaceae</taxon>
        <taxon>Paenibacillus</taxon>
    </lineage>
</organism>
<evidence type="ECO:0000313" key="1">
    <source>
        <dbReference type="EMBL" id="XCP96431.1"/>
    </source>
</evidence>
<protein>
    <submittedName>
        <fullName evidence="1">Uncharacterized protein</fullName>
    </submittedName>
</protein>
<dbReference type="RefSeq" id="WP_342551925.1">
    <property type="nucleotide sequence ID" value="NZ_CP159992.1"/>
</dbReference>
<dbReference type="EMBL" id="CP159992">
    <property type="protein sequence ID" value="XCP96431.1"/>
    <property type="molecule type" value="Genomic_DNA"/>
</dbReference>